<keyword evidence="5 6" id="KW-0472">Membrane</keyword>
<comment type="subcellular location">
    <subcellularLocation>
        <location evidence="1">Cell membrane</location>
        <topology evidence="1">Multi-pass membrane protein</topology>
    </subcellularLocation>
</comment>
<sequence length="161" mass="17233">MSESPGTPQGKRHNTTHHPVVLDRDKSAGIVSRGIAAIIDLAVVGTILGGGYLAVTLARLLLSVQDFSFPHPHIVFTATGFIVVSVLYLTACWAVSGRTLGCVVMGLRVVGRKGGRMRPVVALLRALICTFLPIGLAWAAVHSQRRAVADIVLRTRVVYSR</sequence>
<dbReference type="InterPro" id="IPR051791">
    <property type="entry name" value="Pra-immunoreactive"/>
</dbReference>
<dbReference type="STRING" id="526226.Gbro_1348"/>
<evidence type="ECO:0000256" key="6">
    <source>
        <dbReference type="SAM" id="Phobius"/>
    </source>
</evidence>
<evidence type="ECO:0000256" key="4">
    <source>
        <dbReference type="ARBA" id="ARBA00022989"/>
    </source>
</evidence>
<dbReference type="RefSeq" id="WP_012833202.1">
    <property type="nucleotide sequence ID" value="NC_013441.1"/>
</dbReference>
<proteinExistence type="predicted"/>
<keyword evidence="2" id="KW-1003">Cell membrane</keyword>
<evidence type="ECO:0000256" key="1">
    <source>
        <dbReference type="ARBA" id="ARBA00004651"/>
    </source>
</evidence>
<reference evidence="8 9" key="2">
    <citation type="journal article" date="2010" name="Stand. Genomic Sci.">
        <title>Complete genome sequence of Gordonia bronchialis type strain (3410).</title>
        <authorList>
            <person name="Ivanova N."/>
            <person name="Sikorski J."/>
            <person name="Jando M."/>
            <person name="Lapidus A."/>
            <person name="Nolan M."/>
            <person name="Lucas S."/>
            <person name="Del Rio T.G."/>
            <person name="Tice H."/>
            <person name="Copeland A."/>
            <person name="Cheng J.F."/>
            <person name="Chen F."/>
            <person name="Bruce D."/>
            <person name="Goodwin L."/>
            <person name="Pitluck S."/>
            <person name="Mavromatis K."/>
            <person name="Ovchinnikova G."/>
            <person name="Pati A."/>
            <person name="Chen A."/>
            <person name="Palaniappan K."/>
            <person name="Land M."/>
            <person name="Hauser L."/>
            <person name="Chang Y.J."/>
            <person name="Jeffries C.D."/>
            <person name="Chain P."/>
            <person name="Saunders E."/>
            <person name="Han C."/>
            <person name="Detter J.C."/>
            <person name="Brettin T."/>
            <person name="Rohde M."/>
            <person name="Goker M."/>
            <person name="Bristow J."/>
            <person name="Eisen J.A."/>
            <person name="Markowitz V."/>
            <person name="Hugenholtz P."/>
            <person name="Klenk H.P."/>
            <person name="Kyrpides N.C."/>
        </authorList>
    </citation>
    <scope>NUCLEOTIDE SEQUENCE [LARGE SCALE GENOMIC DNA]</scope>
    <source>
        <strain evidence="9">ATCC 25592 / DSM 43247 / BCRC 13721 / JCM 3198 / KCTC 3076 / NBRC 16047 / NCTC 10667</strain>
    </source>
</reference>
<accession>D0L675</accession>
<name>D0L675_GORB4</name>
<dbReference type="eggNOG" id="COG1714">
    <property type="taxonomic scope" value="Bacteria"/>
</dbReference>
<dbReference type="GO" id="GO:0005886">
    <property type="term" value="C:plasma membrane"/>
    <property type="evidence" value="ECO:0007669"/>
    <property type="project" value="UniProtKB-SubCell"/>
</dbReference>
<reference evidence="9" key="1">
    <citation type="submission" date="2009-10" db="EMBL/GenBank/DDBJ databases">
        <title>The complete chromosome of Gordonia bronchialis DSM 43247.</title>
        <authorList>
            <consortium name="US DOE Joint Genome Institute (JGI-PGF)"/>
            <person name="Lucas S."/>
            <person name="Copeland A."/>
            <person name="Lapidus A."/>
            <person name="Glavina del Rio T."/>
            <person name="Dalin E."/>
            <person name="Tice H."/>
            <person name="Bruce D."/>
            <person name="Goodwin L."/>
            <person name="Pitluck S."/>
            <person name="Kyrpides N."/>
            <person name="Mavromatis K."/>
            <person name="Ivanova N."/>
            <person name="Ovchinnikova G."/>
            <person name="Saunders E."/>
            <person name="Brettin T."/>
            <person name="Detter J.C."/>
            <person name="Han C."/>
            <person name="Larimer F."/>
            <person name="Land M."/>
            <person name="Hauser L."/>
            <person name="Markowitz V."/>
            <person name="Cheng J.-F."/>
            <person name="Hugenholtz P."/>
            <person name="Woyke T."/>
            <person name="Wu D."/>
            <person name="Jando M."/>
            <person name="Schneider S."/>
            <person name="Goeker M."/>
            <person name="Klenk H.-P."/>
            <person name="Eisen J.A."/>
        </authorList>
    </citation>
    <scope>NUCLEOTIDE SEQUENCE [LARGE SCALE GENOMIC DNA]</scope>
    <source>
        <strain evidence="9">ATCC 25592 / DSM 43247 / BCRC 13721 / JCM 3198 / KCTC 3076 / NBRC 16047 / NCTC 10667</strain>
    </source>
</reference>
<dbReference type="PANTHER" id="PTHR36115:SF6">
    <property type="entry name" value="PROLINE-RICH ANTIGEN HOMOLOG"/>
    <property type="match status" value="1"/>
</dbReference>
<dbReference type="EMBL" id="CP001802">
    <property type="protein sequence ID" value="ACY20632.1"/>
    <property type="molecule type" value="Genomic_DNA"/>
</dbReference>
<dbReference type="Proteomes" id="UP000001219">
    <property type="component" value="Chromosome"/>
</dbReference>
<dbReference type="KEGG" id="gbr:Gbro_1348"/>
<keyword evidence="4 6" id="KW-1133">Transmembrane helix</keyword>
<evidence type="ECO:0000256" key="5">
    <source>
        <dbReference type="ARBA" id="ARBA00023136"/>
    </source>
</evidence>
<dbReference type="OrthoDB" id="5245023at2"/>
<feature type="transmembrane region" description="Helical" evidence="6">
    <location>
        <begin position="74"/>
        <end position="95"/>
    </location>
</feature>
<feature type="domain" description="RDD" evidence="7">
    <location>
        <begin position="28"/>
        <end position="152"/>
    </location>
</feature>
<evidence type="ECO:0000256" key="3">
    <source>
        <dbReference type="ARBA" id="ARBA00022692"/>
    </source>
</evidence>
<organism evidence="8 9">
    <name type="scientific">Gordonia bronchialis (strain ATCC 25592 / DSM 43247 / BCRC 13721 / JCM 3198 / KCTC 3076 / NBRC 16047 / NCTC 10667)</name>
    <name type="common">Rhodococcus bronchialis</name>
    <dbReference type="NCBI Taxonomy" id="526226"/>
    <lineage>
        <taxon>Bacteria</taxon>
        <taxon>Bacillati</taxon>
        <taxon>Actinomycetota</taxon>
        <taxon>Actinomycetes</taxon>
        <taxon>Mycobacteriales</taxon>
        <taxon>Gordoniaceae</taxon>
        <taxon>Gordonia</taxon>
    </lineage>
</organism>
<gene>
    <name evidence="8" type="ordered locus">Gbro_1348</name>
</gene>
<evidence type="ECO:0000313" key="8">
    <source>
        <dbReference type="EMBL" id="ACY20632.1"/>
    </source>
</evidence>
<dbReference type="Pfam" id="PF06271">
    <property type="entry name" value="RDD"/>
    <property type="match status" value="1"/>
</dbReference>
<feature type="transmembrane region" description="Helical" evidence="6">
    <location>
        <begin position="34"/>
        <end position="54"/>
    </location>
</feature>
<dbReference type="InterPro" id="IPR010432">
    <property type="entry name" value="RDD"/>
</dbReference>
<keyword evidence="9" id="KW-1185">Reference proteome</keyword>
<evidence type="ECO:0000313" key="9">
    <source>
        <dbReference type="Proteomes" id="UP000001219"/>
    </source>
</evidence>
<protein>
    <submittedName>
        <fullName evidence="8">RDD domain containing protein</fullName>
    </submittedName>
</protein>
<evidence type="ECO:0000259" key="7">
    <source>
        <dbReference type="Pfam" id="PF06271"/>
    </source>
</evidence>
<evidence type="ECO:0000256" key="2">
    <source>
        <dbReference type="ARBA" id="ARBA00022475"/>
    </source>
</evidence>
<keyword evidence="3 6" id="KW-0812">Transmembrane</keyword>
<dbReference type="AlphaFoldDB" id="D0L675"/>
<feature type="transmembrane region" description="Helical" evidence="6">
    <location>
        <begin position="122"/>
        <end position="141"/>
    </location>
</feature>
<dbReference type="PANTHER" id="PTHR36115">
    <property type="entry name" value="PROLINE-RICH ANTIGEN HOMOLOG-RELATED"/>
    <property type="match status" value="1"/>
</dbReference>
<dbReference type="HOGENOM" id="CLU_114856_0_0_11"/>